<reference evidence="1" key="1">
    <citation type="submission" date="2022-10" db="EMBL/GenBank/DDBJ databases">
        <title>Determination and structural analysis of whole genome sequence of Sarocladium strictum F4-1.</title>
        <authorList>
            <person name="Hu L."/>
            <person name="Jiang Y."/>
        </authorList>
    </citation>
    <scope>NUCLEOTIDE SEQUENCE</scope>
    <source>
        <strain evidence="1">F4-1</strain>
    </source>
</reference>
<dbReference type="AlphaFoldDB" id="A0AA39GNQ9"/>
<dbReference type="PANTHER" id="PTHR31451:SF39">
    <property type="entry name" value="MANNAN ENDO-1,4-BETA-MANNOSIDASE 1"/>
    <property type="match status" value="1"/>
</dbReference>
<dbReference type="SUPFAM" id="SSF51445">
    <property type="entry name" value="(Trans)glycosidases"/>
    <property type="match status" value="1"/>
</dbReference>
<gene>
    <name evidence="1" type="ORF">NLU13_3586</name>
</gene>
<evidence type="ECO:0008006" key="3">
    <source>
        <dbReference type="Google" id="ProtNLM"/>
    </source>
</evidence>
<sequence>MLLITKPDSEVAFEETTFVRQHAMQLLSHIIIFGLAASAAARAVISRDGEGNSPSWTGTNLYYLQALSDDDQDAYIQKLVEYDTKAIRLWVNGHQPGCEKGSQRVRTIPPLEDTLGVYNDECLDELDRVMVKLQENNIKTFISPHDSNSLLGDYRADIYYETFGLSAFYVDQAAFDAYDARLSHILNYQGAYSGKVWKEWPEAIASFNLQNEPMTPDPSVCQGGDAQGWLCGRATHLRDELGPDSPIIVSTGGVGGDFSHQCTFVAAVTQCDAVDAISVHRYASVPGNWDLVLDDWLTQANGKLVYLEEWGIDASRYDRATAFPQEVGTMNSVGFPSMYWQILPAAVDECPYDPANDGDPFGIFTDSNVDLAGPMNAATEVTAAQDWTGIIYSDGSS</sequence>
<dbReference type="InterPro" id="IPR045053">
    <property type="entry name" value="MAN-like"/>
</dbReference>
<proteinExistence type="predicted"/>
<dbReference type="PANTHER" id="PTHR31451">
    <property type="match status" value="1"/>
</dbReference>
<dbReference type="Gene3D" id="3.20.20.80">
    <property type="entry name" value="Glycosidases"/>
    <property type="match status" value="1"/>
</dbReference>
<accession>A0AA39GNQ9</accession>
<dbReference type="Proteomes" id="UP001175261">
    <property type="component" value="Unassembled WGS sequence"/>
</dbReference>
<organism evidence="1 2">
    <name type="scientific">Sarocladium strictum</name>
    <name type="common">Black bundle disease fungus</name>
    <name type="synonym">Acremonium strictum</name>
    <dbReference type="NCBI Taxonomy" id="5046"/>
    <lineage>
        <taxon>Eukaryota</taxon>
        <taxon>Fungi</taxon>
        <taxon>Dikarya</taxon>
        <taxon>Ascomycota</taxon>
        <taxon>Pezizomycotina</taxon>
        <taxon>Sordariomycetes</taxon>
        <taxon>Hypocreomycetidae</taxon>
        <taxon>Hypocreales</taxon>
        <taxon>Sarocladiaceae</taxon>
        <taxon>Sarocladium</taxon>
    </lineage>
</organism>
<protein>
    <recommendedName>
        <fullName evidence="3">Glycoside hydrolase family 5 domain-containing protein</fullName>
    </recommendedName>
</protein>
<name>A0AA39GNQ9_SARSR</name>
<evidence type="ECO:0000313" key="1">
    <source>
        <dbReference type="EMBL" id="KAK0390013.1"/>
    </source>
</evidence>
<dbReference type="InterPro" id="IPR017853">
    <property type="entry name" value="GH"/>
</dbReference>
<evidence type="ECO:0000313" key="2">
    <source>
        <dbReference type="Proteomes" id="UP001175261"/>
    </source>
</evidence>
<comment type="caution">
    <text evidence="1">The sequence shown here is derived from an EMBL/GenBank/DDBJ whole genome shotgun (WGS) entry which is preliminary data.</text>
</comment>
<dbReference type="GO" id="GO:0016985">
    <property type="term" value="F:mannan endo-1,4-beta-mannosidase activity"/>
    <property type="evidence" value="ECO:0007669"/>
    <property type="project" value="UniProtKB-EC"/>
</dbReference>
<dbReference type="EMBL" id="JAPDFR010000002">
    <property type="protein sequence ID" value="KAK0390013.1"/>
    <property type="molecule type" value="Genomic_DNA"/>
</dbReference>
<dbReference type="GO" id="GO:0005576">
    <property type="term" value="C:extracellular region"/>
    <property type="evidence" value="ECO:0007669"/>
    <property type="project" value="UniProtKB-SubCell"/>
</dbReference>
<keyword evidence="2" id="KW-1185">Reference proteome</keyword>